<evidence type="ECO:0008006" key="4">
    <source>
        <dbReference type="Google" id="ProtNLM"/>
    </source>
</evidence>
<proteinExistence type="predicted"/>
<feature type="region of interest" description="Disordered" evidence="1">
    <location>
        <begin position="143"/>
        <end position="164"/>
    </location>
</feature>
<gene>
    <name evidence="2" type="ORF">HLI28_05170</name>
</gene>
<comment type="caution">
    <text evidence="2">The sequence shown here is derived from an EMBL/GenBank/DDBJ whole genome shotgun (WGS) entry which is preliminary data.</text>
</comment>
<dbReference type="EMBL" id="JABFAJ010000010">
    <property type="protein sequence ID" value="NNU26937.1"/>
    <property type="molecule type" value="Genomic_DNA"/>
</dbReference>
<reference evidence="2 3" key="1">
    <citation type="submission" date="2020-05" db="EMBL/GenBank/DDBJ databases">
        <title>Genome sequence of Isoptericola sp. JC619 isolated from Chilika lagoon, India.</title>
        <authorList>
            <person name="Kumar D."/>
            <person name="Appam K."/>
            <person name="Gandham S."/>
            <person name="Uppada J."/>
            <person name="Sasikala C."/>
            <person name="Venkata Ramana C."/>
        </authorList>
    </citation>
    <scope>NUCLEOTIDE SEQUENCE [LARGE SCALE GENOMIC DNA]</scope>
    <source>
        <strain evidence="2 3">JC619</strain>
    </source>
</reference>
<evidence type="ECO:0000256" key="1">
    <source>
        <dbReference type="SAM" id="MobiDB-lite"/>
    </source>
</evidence>
<dbReference type="InterPro" id="IPR028962">
    <property type="entry name" value="Imm10"/>
</dbReference>
<name>A0A849K6X8_9MICO</name>
<dbReference type="Proteomes" id="UP000557204">
    <property type="component" value="Unassembled WGS sequence"/>
</dbReference>
<dbReference type="Pfam" id="PF15588">
    <property type="entry name" value="Imm10"/>
    <property type="match status" value="1"/>
</dbReference>
<evidence type="ECO:0000313" key="3">
    <source>
        <dbReference type="Proteomes" id="UP000557204"/>
    </source>
</evidence>
<accession>A0A849K6X8</accession>
<sequence length="164" mass="18022">MNLRTEGRQTVRLKARNVGFFEDYDDEEALEVAFAGEDEGGCERSFSIQRSTYPPDAQEIRSGMDSYCVSTERGLTVYGCLLDVSLVGHLLRLQLRGDDADALEVSSVVEVDLGDTGVDTAELSARLREILVWGSYERRPGVRHLGESDVPADPAGRGAGRLLR</sequence>
<organism evidence="2 3">
    <name type="scientific">Isoptericola sediminis</name>
    <dbReference type="NCBI Taxonomy" id="2733572"/>
    <lineage>
        <taxon>Bacteria</taxon>
        <taxon>Bacillati</taxon>
        <taxon>Actinomycetota</taxon>
        <taxon>Actinomycetes</taxon>
        <taxon>Micrococcales</taxon>
        <taxon>Promicromonosporaceae</taxon>
        <taxon>Isoptericola</taxon>
    </lineage>
</organism>
<evidence type="ECO:0000313" key="2">
    <source>
        <dbReference type="EMBL" id="NNU26937.1"/>
    </source>
</evidence>
<protein>
    <recommendedName>
        <fullName evidence="4">Immunity protein 10 of polymorphic toxin system</fullName>
    </recommendedName>
</protein>
<keyword evidence="3" id="KW-1185">Reference proteome</keyword>
<dbReference type="AlphaFoldDB" id="A0A849K6X8"/>